<keyword evidence="2" id="KW-0238">DNA-binding</keyword>
<feature type="domain" description="HTH gntR-type" evidence="4">
    <location>
        <begin position="1"/>
        <end position="66"/>
    </location>
</feature>
<dbReference type="EMBL" id="LSEF01000026">
    <property type="protein sequence ID" value="OAF19173.1"/>
    <property type="molecule type" value="Genomic_DNA"/>
</dbReference>
<dbReference type="PANTHER" id="PTHR43537:SF20">
    <property type="entry name" value="HTH-TYPE TRANSCRIPTIONAL REPRESSOR GLAR"/>
    <property type="match status" value="1"/>
</dbReference>
<dbReference type="Gene3D" id="1.10.10.10">
    <property type="entry name" value="Winged helix-like DNA-binding domain superfamily/Winged helix DNA-binding domain"/>
    <property type="match status" value="1"/>
</dbReference>
<evidence type="ECO:0000313" key="5">
    <source>
        <dbReference type="EMBL" id="OAF19173.1"/>
    </source>
</evidence>
<keyword evidence="6" id="KW-1185">Reference proteome</keyword>
<dbReference type="InterPro" id="IPR000524">
    <property type="entry name" value="Tscrpt_reg_HTH_GntR"/>
</dbReference>
<dbReference type="GO" id="GO:0003677">
    <property type="term" value="F:DNA binding"/>
    <property type="evidence" value="ECO:0007669"/>
    <property type="project" value="UniProtKB-KW"/>
</dbReference>
<reference evidence="5 6" key="1">
    <citation type="submission" date="2016-02" db="EMBL/GenBank/DDBJ databases">
        <title>Draft genome sequence of the strain BR 10247T Bradyrhizobium neotropicale isolated from nodules of Centrolobium paraense.</title>
        <authorList>
            <person name="Simoes-Araujo J.L."/>
            <person name="Barauna A.C."/>
            <person name="Silva K."/>
            <person name="Zilli J.E."/>
        </authorList>
    </citation>
    <scope>NUCLEOTIDE SEQUENCE [LARGE SCALE GENOMIC DNA]</scope>
    <source>
        <strain evidence="5 6">BR 10247</strain>
    </source>
</reference>
<evidence type="ECO:0000259" key="4">
    <source>
        <dbReference type="PROSITE" id="PS50949"/>
    </source>
</evidence>
<name>A0A176ZH22_9BRAD</name>
<protein>
    <recommendedName>
        <fullName evidence="4">HTH gntR-type domain-containing protein</fullName>
    </recommendedName>
</protein>
<dbReference type="InterPro" id="IPR008920">
    <property type="entry name" value="TF_FadR/GntR_C"/>
</dbReference>
<dbReference type="Pfam" id="PF00392">
    <property type="entry name" value="GntR"/>
    <property type="match status" value="1"/>
</dbReference>
<dbReference type="Pfam" id="PF07729">
    <property type="entry name" value="FCD"/>
    <property type="match status" value="1"/>
</dbReference>
<dbReference type="SMART" id="SM00895">
    <property type="entry name" value="FCD"/>
    <property type="match status" value="1"/>
</dbReference>
<evidence type="ECO:0000256" key="2">
    <source>
        <dbReference type="ARBA" id="ARBA00023125"/>
    </source>
</evidence>
<organism evidence="5 6">
    <name type="scientific">Bradyrhizobium neotropicale</name>
    <dbReference type="NCBI Taxonomy" id="1497615"/>
    <lineage>
        <taxon>Bacteria</taxon>
        <taxon>Pseudomonadati</taxon>
        <taxon>Pseudomonadota</taxon>
        <taxon>Alphaproteobacteria</taxon>
        <taxon>Hyphomicrobiales</taxon>
        <taxon>Nitrobacteraceae</taxon>
        <taxon>Bradyrhizobium</taxon>
    </lineage>
</organism>
<keyword evidence="1" id="KW-0805">Transcription regulation</keyword>
<comment type="caution">
    <text evidence="5">The sequence shown here is derived from an EMBL/GenBank/DDBJ whole genome shotgun (WGS) entry which is preliminary data.</text>
</comment>
<dbReference type="GO" id="GO:0003700">
    <property type="term" value="F:DNA-binding transcription factor activity"/>
    <property type="evidence" value="ECO:0007669"/>
    <property type="project" value="InterPro"/>
</dbReference>
<dbReference type="PROSITE" id="PS50949">
    <property type="entry name" value="HTH_GNTR"/>
    <property type="match status" value="1"/>
</dbReference>
<keyword evidence="3" id="KW-0804">Transcription</keyword>
<dbReference type="AlphaFoldDB" id="A0A176ZH22"/>
<evidence type="ECO:0000256" key="1">
    <source>
        <dbReference type="ARBA" id="ARBA00023015"/>
    </source>
</evidence>
<dbReference type="InterPro" id="IPR036390">
    <property type="entry name" value="WH_DNA-bd_sf"/>
</dbReference>
<accession>A0A176ZH22</accession>
<sequence length="223" mass="24821">MASILADRLRQDVLTGALKPGARLTVKELIERYDAGAIPLREALSRLSSTGFVTAEDQRGFKVTEISEEEALDIHNQRSELECIALRKSIELGSVKWEADLVATYHTLARLQSTIEGQALTCNPEWEAQHTKFHLQLVSACGSQWLMRFIQMLIDSSSRYRQLSGYLHVASSSKRDVGAEHKAIMDAALARDADLACALLRAHYRDTMRIVVEMIKNARAPGG</sequence>
<evidence type="ECO:0000313" key="6">
    <source>
        <dbReference type="Proteomes" id="UP000077173"/>
    </source>
</evidence>
<dbReference type="SUPFAM" id="SSF46785">
    <property type="entry name" value="Winged helix' DNA-binding domain"/>
    <property type="match status" value="1"/>
</dbReference>
<dbReference type="SMART" id="SM00345">
    <property type="entry name" value="HTH_GNTR"/>
    <property type="match status" value="1"/>
</dbReference>
<dbReference type="PANTHER" id="PTHR43537">
    <property type="entry name" value="TRANSCRIPTIONAL REGULATOR, GNTR FAMILY"/>
    <property type="match status" value="1"/>
</dbReference>
<evidence type="ECO:0000256" key="3">
    <source>
        <dbReference type="ARBA" id="ARBA00023163"/>
    </source>
</evidence>
<gene>
    <name evidence="5" type="ORF">AXW67_37535</name>
</gene>
<dbReference type="Gene3D" id="1.20.120.530">
    <property type="entry name" value="GntR ligand-binding domain-like"/>
    <property type="match status" value="1"/>
</dbReference>
<dbReference type="Proteomes" id="UP000077173">
    <property type="component" value="Unassembled WGS sequence"/>
</dbReference>
<dbReference type="InterPro" id="IPR011711">
    <property type="entry name" value="GntR_C"/>
</dbReference>
<proteinExistence type="predicted"/>
<dbReference type="InterPro" id="IPR036388">
    <property type="entry name" value="WH-like_DNA-bd_sf"/>
</dbReference>
<dbReference type="SUPFAM" id="SSF48008">
    <property type="entry name" value="GntR ligand-binding domain-like"/>
    <property type="match status" value="1"/>
</dbReference>